<dbReference type="EMBL" id="GL883077">
    <property type="protein sequence ID" value="EGF93227.1"/>
    <property type="molecule type" value="Genomic_DNA"/>
</dbReference>
<proteinExistence type="predicted"/>
<dbReference type="AlphaFoldDB" id="F4QJX0"/>
<protein>
    <submittedName>
        <fullName evidence="1">Uncharacterized protein</fullName>
    </submittedName>
</protein>
<keyword evidence="2" id="KW-1185">Reference proteome</keyword>
<dbReference type="STRING" id="715226.ABI_16670"/>
<sequence>MDMADLDRGKANLGVAVTPAAWVNGYTYACRQMLMYALEFNGFPFAPGYHWGLAAGR</sequence>
<name>F4QJX0_9CAUL</name>
<dbReference type="Proteomes" id="UP000006512">
    <property type="component" value="Unassembled WGS sequence"/>
</dbReference>
<reference evidence="2" key="1">
    <citation type="submission" date="2011-03" db="EMBL/GenBank/DDBJ databases">
        <title>Draft genome sequence of Brevundimonas diminuta.</title>
        <authorList>
            <person name="Brown P.J.B."/>
            <person name="Buechlein A."/>
            <person name="Hemmerich C."/>
            <person name="Brun Y.V."/>
        </authorList>
    </citation>
    <scope>NUCLEOTIDE SEQUENCE [LARGE SCALE GENOMIC DNA]</scope>
    <source>
        <strain evidence="2">C19</strain>
    </source>
</reference>
<gene>
    <name evidence="1" type="ORF">ABI_16670</name>
</gene>
<evidence type="ECO:0000313" key="1">
    <source>
        <dbReference type="EMBL" id="EGF93227.1"/>
    </source>
</evidence>
<evidence type="ECO:0000313" key="2">
    <source>
        <dbReference type="Proteomes" id="UP000006512"/>
    </source>
</evidence>
<dbReference type="HOGENOM" id="CLU_2986577_0_0_5"/>
<accession>F4QJX0</accession>
<organism evidence="1 2">
    <name type="scientific">Asticcacaulis biprosthecium C19</name>
    <dbReference type="NCBI Taxonomy" id="715226"/>
    <lineage>
        <taxon>Bacteria</taxon>
        <taxon>Pseudomonadati</taxon>
        <taxon>Pseudomonadota</taxon>
        <taxon>Alphaproteobacteria</taxon>
        <taxon>Caulobacterales</taxon>
        <taxon>Caulobacteraceae</taxon>
        <taxon>Asticcacaulis</taxon>
    </lineage>
</organism>